<sequence length="71" mass="7933">MWQQWGVANIYPKLLGQIVSRVKWGIMMLRTISVGTHVQVQGILVKTLANGRVVVSVGDREFEGTPVTRLN</sequence>
<organism evidence="1 2">
    <name type="scientific">Octadecabacter ascidiaceicola</name>
    <dbReference type="NCBI Taxonomy" id="1655543"/>
    <lineage>
        <taxon>Bacteria</taxon>
        <taxon>Pseudomonadati</taxon>
        <taxon>Pseudomonadota</taxon>
        <taxon>Alphaproteobacteria</taxon>
        <taxon>Rhodobacterales</taxon>
        <taxon>Roseobacteraceae</taxon>
        <taxon>Octadecabacter</taxon>
    </lineage>
</organism>
<name>A0A238KGV6_9RHOB</name>
<protein>
    <submittedName>
        <fullName evidence="1">Uncharacterized protein</fullName>
    </submittedName>
</protein>
<evidence type="ECO:0000313" key="1">
    <source>
        <dbReference type="EMBL" id="SMX41342.1"/>
    </source>
</evidence>
<gene>
    <name evidence="1" type="ORF">OCA8868_02483</name>
</gene>
<dbReference type="AlphaFoldDB" id="A0A238KGV6"/>
<proteinExistence type="predicted"/>
<evidence type="ECO:0000313" key="2">
    <source>
        <dbReference type="Proteomes" id="UP000203464"/>
    </source>
</evidence>
<reference evidence="2" key="1">
    <citation type="submission" date="2017-05" db="EMBL/GenBank/DDBJ databases">
        <authorList>
            <person name="Rodrigo-Torres L."/>
            <person name="Arahal R. D."/>
            <person name="Lucena T."/>
        </authorList>
    </citation>
    <scope>NUCLEOTIDE SEQUENCE [LARGE SCALE GENOMIC DNA]</scope>
    <source>
        <strain evidence="2">CECT 8868</strain>
    </source>
</reference>
<dbReference type="EMBL" id="FXYD01000004">
    <property type="protein sequence ID" value="SMX41342.1"/>
    <property type="molecule type" value="Genomic_DNA"/>
</dbReference>
<dbReference type="Proteomes" id="UP000203464">
    <property type="component" value="Unassembled WGS sequence"/>
</dbReference>
<accession>A0A238KGV6</accession>
<keyword evidence="2" id="KW-1185">Reference proteome</keyword>